<dbReference type="Pfam" id="PF12838">
    <property type="entry name" value="Fer4_7"/>
    <property type="match status" value="1"/>
</dbReference>
<dbReference type="Gene3D" id="3.30.70.20">
    <property type="match status" value="2"/>
</dbReference>
<dbReference type="Proteomes" id="UP000293465">
    <property type="component" value="Unassembled WGS sequence"/>
</dbReference>
<keyword evidence="2" id="KW-0479">Metal-binding</keyword>
<organism evidence="6 7">
    <name type="scientific">Aliivibrio finisterrensis</name>
    <dbReference type="NCBI Taxonomy" id="511998"/>
    <lineage>
        <taxon>Bacteria</taxon>
        <taxon>Pseudomonadati</taxon>
        <taxon>Pseudomonadota</taxon>
        <taxon>Gammaproteobacteria</taxon>
        <taxon>Vibrionales</taxon>
        <taxon>Vibrionaceae</taxon>
        <taxon>Aliivibrio</taxon>
    </lineage>
</organism>
<feature type="domain" description="4Fe-4S ferredoxin-type" evidence="5">
    <location>
        <begin position="45"/>
        <end position="76"/>
    </location>
</feature>
<name>A0A4Q5KSP6_9GAMM</name>
<dbReference type="EMBL" id="SEZJ01000002">
    <property type="protein sequence ID" value="RYU48156.1"/>
    <property type="molecule type" value="Genomic_DNA"/>
</dbReference>
<dbReference type="PANTHER" id="PTHR24960">
    <property type="entry name" value="PHOTOSYSTEM I IRON-SULFUR CENTER-RELATED"/>
    <property type="match status" value="1"/>
</dbReference>
<dbReference type="InterPro" id="IPR017896">
    <property type="entry name" value="4Fe4S_Fe-S-bd"/>
</dbReference>
<feature type="domain" description="4Fe-4S ferredoxin-type" evidence="5">
    <location>
        <begin position="145"/>
        <end position="174"/>
    </location>
</feature>
<sequence length="176" mass="19199">MKLHRDELIEVDNRRRGFFKAVSRGVTQSIEETGSSKVNAGRPLGAVESSLFERMCNLCSECVTICPQGIIAMTANGPQMDLSLNHCTFCQACIEACPTQALNLLNNKDTGWRPKFSHSCNARLFDNCQECKDDCPNNAIMIETNHLPTLSNSCNGCGECVASCYIGAISLIANTN</sequence>
<dbReference type="OrthoDB" id="9808559at2"/>
<evidence type="ECO:0000256" key="3">
    <source>
        <dbReference type="ARBA" id="ARBA00023004"/>
    </source>
</evidence>
<dbReference type="AlphaFoldDB" id="A0A4Q5KSP6"/>
<evidence type="ECO:0000313" key="7">
    <source>
        <dbReference type="Proteomes" id="UP000293465"/>
    </source>
</evidence>
<keyword evidence="1" id="KW-0004">4Fe-4S</keyword>
<evidence type="ECO:0000256" key="1">
    <source>
        <dbReference type="ARBA" id="ARBA00022485"/>
    </source>
</evidence>
<dbReference type="PROSITE" id="PS51379">
    <property type="entry name" value="4FE4S_FER_2"/>
    <property type="match status" value="3"/>
</dbReference>
<keyword evidence="3" id="KW-0408">Iron</keyword>
<evidence type="ECO:0000256" key="4">
    <source>
        <dbReference type="ARBA" id="ARBA00023014"/>
    </source>
</evidence>
<dbReference type="PANTHER" id="PTHR24960:SF79">
    <property type="entry name" value="PHOTOSYSTEM I IRON-SULFUR CENTER"/>
    <property type="match status" value="1"/>
</dbReference>
<dbReference type="SUPFAM" id="SSF54862">
    <property type="entry name" value="4Fe-4S ferredoxins"/>
    <property type="match status" value="1"/>
</dbReference>
<dbReference type="GO" id="GO:0051539">
    <property type="term" value="F:4 iron, 4 sulfur cluster binding"/>
    <property type="evidence" value="ECO:0007669"/>
    <property type="project" value="UniProtKB-KW"/>
</dbReference>
<keyword evidence="4" id="KW-0411">Iron-sulfur</keyword>
<dbReference type="GeneID" id="56274116"/>
<gene>
    <name evidence="6" type="ORF">ERW49_03645</name>
</gene>
<proteinExistence type="predicted"/>
<dbReference type="InterPro" id="IPR017900">
    <property type="entry name" value="4Fe4S_Fe_S_CS"/>
</dbReference>
<feature type="domain" description="4Fe-4S ferredoxin-type" evidence="5">
    <location>
        <begin position="78"/>
        <end position="107"/>
    </location>
</feature>
<dbReference type="Pfam" id="PF12800">
    <property type="entry name" value="Fer4_4"/>
    <property type="match status" value="1"/>
</dbReference>
<dbReference type="PROSITE" id="PS00198">
    <property type="entry name" value="4FE4S_FER_1"/>
    <property type="match status" value="1"/>
</dbReference>
<dbReference type="InterPro" id="IPR050157">
    <property type="entry name" value="PSI_iron-sulfur_center"/>
</dbReference>
<protein>
    <submittedName>
        <fullName evidence="6">4Fe-4S dicluster domain-containing protein</fullName>
    </submittedName>
</protein>
<accession>A0A4Q5KSP6</accession>
<dbReference type="RefSeq" id="WP_130086369.1">
    <property type="nucleotide sequence ID" value="NZ_SEZJ01000002.1"/>
</dbReference>
<dbReference type="GO" id="GO:0046872">
    <property type="term" value="F:metal ion binding"/>
    <property type="evidence" value="ECO:0007669"/>
    <property type="project" value="UniProtKB-KW"/>
</dbReference>
<evidence type="ECO:0000259" key="5">
    <source>
        <dbReference type="PROSITE" id="PS51379"/>
    </source>
</evidence>
<reference evidence="6 7" key="1">
    <citation type="submission" date="2019-02" db="EMBL/GenBank/DDBJ databases">
        <title>Genome sequences of Aliivibrio finisterrensis strains from farmed Atlantic salmon.</title>
        <authorList>
            <person name="Bowman J.P."/>
        </authorList>
    </citation>
    <scope>NUCLEOTIDE SEQUENCE [LARGE SCALE GENOMIC DNA]</scope>
    <source>
        <strain evidence="6 7">A32</strain>
    </source>
</reference>
<evidence type="ECO:0000313" key="6">
    <source>
        <dbReference type="EMBL" id="RYU48156.1"/>
    </source>
</evidence>
<evidence type="ECO:0000256" key="2">
    <source>
        <dbReference type="ARBA" id="ARBA00022723"/>
    </source>
</evidence>
<comment type="caution">
    <text evidence="6">The sequence shown here is derived from an EMBL/GenBank/DDBJ whole genome shotgun (WGS) entry which is preliminary data.</text>
</comment>